<dbReference type="EMBL" id="WUEY01000009">
    <property type="protein sequence ID" value="NEI71861.1"/>
    <property type="molecule type" value="Genomic_DNA"/>
</dbReference>
<dbReference type="RefSeq" id="WP_163988608.1">
    <property type="nucleotide sequence ID" value="NZ_WUEY01000009.1"/>
</dbReference>
<accession>A0A6L9U905</accession>
<gene>
    <name evidence="1" type="ORF">GR212_19945</name>
</gene>
<sequence>MTKEQYDQAGLTESNTVPRYLKTTRRQLLAGSALLLADLAFHTPALAETESSAAHAAFLTLSLRITGKDQLSPATAGRILAALAADDPALPVKIEKLSELSTSAISPAALKQAAATVGLDGVVMAIVSAWYTGTIDTKAGPVVVAYKDALMYQPVADGLTVPTYCNRGPLWWSDLPPQVTRIPQNNPKVL</sequence>
<evidence type="ECO:0000313" key="2">
    <source>
        <dbReference type="Proteomes" id="UP000483035"/>
    </source>
</evidence>
<dbReference type="Pfam" id="PF12318">
    <property type="entry name" value="FAD-SLDH"/>
    <property type="match status" value="1"/>
</dbReference>
<organism evidence="1 2">
    <name type="scientific">Rhizobium lusitanum</name>
    <dbReference type="NCBI Taxonomy" id="293958"/>
    <lineage>
        <taxon>Bacteria</taxon>
        <taxon>Pseudomonadati</taxon>
        <taxon>Pseudomonadota</taxon>
        <taxon>Alphaproteobacteria</taxon>
        <taxon>Hyphomicrobiales</taxon>
        <taxon>Rhizobiaceae</taxon>
        <taxon>Rhizobium/Agrobacterium group</taxon>
        <taxon>Rhizobium</taxon>
    </lineage>
</organism>
<name>A0A6L9U905_9HYPH</name>
<comment type="caution">
    <text evidence="1">The sequence shown here is derived from an EMBL/GenBank/DDBJ whole genome shotgun (WGS) entry which is preliminary data.</text>
</comment>
<evidence type="ECO:0000313" key="1">
    <source>
        <dbReference type="EMBL" id="NEI71861.1"/>
    </source>
</evidence>
<protein>
    <recommendedName>
        <fullName evidence="3">Membrane bound FAD containing D-sorbitol dehydrogenase</fullName>
    </recommendedName>
</protein>
<dbReference type="AlphaFoldDB" id="A0A6L9U905"/>
<proteinExistence type="predicted"/>
<evidence type="ECO:0008006" key="3">
    <source>
        <dbReference type="Google" id="ProtNLM"/>
    </source>
</evidence>
<dbReference type="Proteomes" id="UP000483035">
    <property type="component" value="Unassembled WGS sequence"/>
</dbReference>
<dbReference type="PROSITE" id="PS51318">
    <property type="entry name" value="TAT"/>
    <property type="match status" value="1"/>
</dbReference>
<reference evidence="1 2" key="1">
    <citation type="submission" date="2019-12" db="EMBL/GenBank/DDBJ databases">
        <title>Rhizobium genotypes associated with high levels of biological nitrogen fixation by grain legumes in a temperate-maritime cropping system.</title>
        <authorList>
            <person name="Maluk M."/>
            <person name="Francesc Ferrando Molina F."/>
            <person name="Lopez Del Egido L."/>
            <person name="Lafos M."/>
            <person name="Langarica-Fuentes A."/>
            <person name="Gebre Yohannes G."/>
            <person name="Young M.W."/>
            <person name="Martin P."/>
            <person name="Gantlett R."/>
            <person name="Kenicer G."/>
            <person name="Hawes C."/>
            <person name="Begg G.S."/>
            <person name="Quilliam R.S."/>
            <person name="Squire G.R."/>
            <person name="Poole P.S."/>
            <person name="Young P.W."/>
            <person name="Iannetta P.M."/>
            <person name="James E.K."/>
        </authorList>
    </citation>
    <scope>NUCLEOTIDE SEQUENCE [LARGE SCALE GENOMIC DNA]</scope>
    <source>
        <strain evidence="1 2">JHI1118</strain>
    </source>
</reference>
<dbReference type="InterPro" id="IPR024651">
    <property type="entry name" value="FAD-SLDH_ssu"/>
</dbReference>
<dbReference type="InterPro" id="IPR006311">
    <property type="entry name" value="TAT_signal"/>
</dbReference>